<accession>A0A8H2XYF5</accession>
<evidence type="ECO:0000313" key="2">
    <source>
        <dbReference type="Proteomes" id="UP000663846"/>
    </source>
</evidence>
<protein>
    <submittedName>
        <fullName evidence="1">Uncharacterized protein</fullName>
    </submittedName>
</protein>
<dbReference type="AlphaFoldDB" id="A0A8H2XYF5"/>
<dbReference type="EMBL" id="CAJMWS010000352">
    <property type="protein sequence ID" value="CAE6437031.1"/>
    <property type="molecule type" value="Genomic_DNA"/>
</dbReference>
<name>A0A8H2XYF5_9AGAM</name>
<gene>
    <name evidence="1" type="ORF">RDB_LOCUS122249</name>
</gene>
<proteinExistence type="predicted"/>
<organism evidence="1 2">
    <name type="scientific">Rhizoctonia solani</name>
    <dbReference type="NCBI Taxonomy" id="456999"/>
    <lineage>
        <taxon>Eukaryota</taxon>
        <taxon>Fungi</taxon>
        <taxon>Dikarya</taxon>
        <taxon>Basidiomycota</taxon>
        <taxon>Agaricomycotina</taxon>
        <taxon>Agaricomycetes</taxon>
        <taxon>Cantharellales</taxon>
        <taxon>Ceratobasidiaceae</taxon>
        <taxon>Rhizoctonia</taxon>
    </lineage>
</organism>
<evidence type="ECO:0000313" key="1">
    <source>
        <dbReference type="EMBL" id="CAE6437031.1"/>
    </source>
</evidence>
<sequence length="112" mass="12129">MTLDMSAVRLNTWLDPVPVSVSMADSCTFSWSEYNASKDPIGTFTSTFTSAVLEAKGVVSNGELHEDIRQRVVAEGGSVVQLWISDGDAEAAASILDDSSMAWVLPWRMKSV</sequence>
<reference evidence="1" key="1">
    <citation type="submission" date="2021-01" db="EMBL/GenBank/DDBJ databases">
        <authorList>
            <person name="Kaushik A."/>
        </authorList>
    </citation>
    <scope>NUCLEOTIDE SEQUENCE</scope>
    <source>
        <strain evidence="1">AG1-1C</strain>
    </source>
</reference>
<comment type="caution">
    <text evidence="1">The sequence shown here is derived from an EMBL/GenBank/DDBJ whole genome shotgun (WGS) entry which is preliminary data.</text>
</comment>
<dbReference type="Proteomes" id="UP000663846">
    <property type="component" value="Unassembled WGS sequence"/>
</dbReference>